<dbReference type="GO" id="GO:0004040">
    <property type="term" value="F:amidase activity"/>
    <property type="evidence" value="ECO:0007669"/>
    <property type="project" value="InterPro"/>
</dbReference>
<dbReference type="InterPro" id="IPR051056">
    <property type="entry name" value="Glycosyl_Hydrolase_73"/>
</dbReference>
<proteinExistence type="predicted"/>
<dbReference type="PANTHER" id="PTHR33308">
    <property type="entry name" value="PEPTIDOGLYCAN HYDROLASE FLGJ"/>
    <property type="match status" value="1"/>
</dbReference>
<dbReference type="SMART" id="SM00257">
    <property type="entry name" value="LysM"/>
    <property type="match status" value="2"/>
</dbReference>
<keyword evidence="3 6" id="KW-0378">Hydrolase</keyword>
<comment type="caution">
    <text evidence="6">The sequence shown here is derived from an EMBL/GenBank/DDBJ whole genome shotgun (WGS) entry which is preliminary data.</text>
</comment>
<evidence type="ECO:0000259" key="5">
    <source>
        <dbReference type="PROSITE" id="PS51782"/>
    </source>
</evidence>
<evidence type="ECO:0000313" key="6">
    <source>
        <dbReference type="EMBL" id="KAA6321693.1"/>
    </source>
</evidence>
<name>A0A5J4QM54_9ZZZZ</name>
<keyword evidence="2" id="KW-0081">Bacteriolytic enzyme</keyword>
<dbReference type="AlphaFoldDB" id="A0A5J4QM54"/>
<dbReference type="Gene3D" id="1.10.530.10">
    <property type="match status" value="1"/>
</dbReference>
<dbReference type="CDD" id="cd00118">
    <property type="entry name" value="LysM"/>
    <property type="match status" value="1"/>
</dbReference>
<dbReference type="PANTHER" id="PTHR33308:SF9">
    <property type="entry name" value="PEPTIDOGLYCAN HYDROLASE FLGJ"/>
    <property type="match status" value="1"/>
</dbReference>
<dbReference type="GO" id="GO:0031640">
    <property type="term" value="P:killing of cells of another organism"/>
    <property type="evidence" value="ECO:0007669"/>
    <property type="project" value="UniProtKB-KW"/>
</dbReference>
<dbReference type="InterPro" id="IPR018392">
    <property type="entry name" value="LysM"/>
</dbReference>
<protein>
    <recommendedName>
        <fullName evidence="4">Peptidoglycan hydrolase</fullName>
    </recommendedName>
</protein>
<dbReference type="GO" id="GO:0042742">
    <property type="term" value="P:defense response to bacterium"/>
    <property type="evidence" value="ECO:0007669"/>
    <property type="project" value="UniProtKB-KW"/>
</dbReference>
<dbReference type="Pfam" id="PF01832">
    <property type="entry name" value="Glucosaminidase"/>
    <property type="match status" value="1"/>
</dbReference>
<accession>A0A5J4QM54</accession>
<dbReference type="Gene3D" id="3.10.350.10">
    <property type="entry name" value="LysM domain"/>
    <property type="match status" value="1"/>
</dbReference>
<keyword evidence="6" id="KW-0326">Glycosidase</keyword>
<dbReference type="Pfam" id="PF01476">
    <property type="entry name" value="LysM"/>
    <property type="match status" value="2"/>
</dbReference>
<evidence type="ECO:0000256" key="2">
    <source>
        <dbReference type="ARBA" id="ARBA00022638"/>
    </source>
</evidence>
<reference evidence="6" key="1">
    <citation type="submission" date="2019-03" db="EMBL/GenBank/DDBJ databases">
        <title>Single cell metagenomics reveals metabolic interactions within the superorganism composed of flagellate Streblomastix strix and complex community of Bacteroidetes bacteria on its surface.</title>
        <authorList>
            <person name="Treitli S.C."/>
            <person name="Kolisko M."/>
            <person name="Husnik F."/>
            <person name="Keeling P."/>
            <person name="Hampl V."/>
        </authorList>
    </citation>
    <scope>NUCLEOTIDE SEQUENCE</scope>
    <source>
        <strain evidence="6">STM</strain>
    </source>
</reference>
<evidence type="ECO:0000256" key="3">
    <source>
        <dbReference type="ARBA" id="ARBA00022801"/>
    </source>
</evidence>
<dbReference type="SMART" id="SM00047">
    <property type="entry name" value="LYZ2"/>
    <property type="match status" value="1"/>
</dbReference>
<evidence type="ECO:0000256" key="4">
    <source>
        <dbReference type="ARBA" id="ARBA00032108"/>
    </source>
</evidence>
<dbReference type="InterPro" id="IPR036779">
    <property type="entry name" value="LysM_dom_sf"/>
</dbReference>
<dbReference type="PROSITE" id="PS51782">
    <property type="entry name" value="LYSM"/>
    <property type="match status" value="1"/>
</dbReference>
<feature type="domain" description="LysM" evidence="5">
    <location>
        <begin position="254"/>
        <end position="298"/>
    </location>
</feature>
<keyword evidence="1" id="KW-0929">Antimicrobial</keyword>
<dbReference type="InterPro" id="IPR002901">
    <property type="entry name" value="MGlyc_endo_b_GlcNAc-like_dom"/>
</dbReference>
<organism evidence="6">
    <name type="scientific">termite gut metagenome</name>
    <dbReference type="NCBI Taxonomy" id="433724"/>
    <lineage>
        <taxon>unclassified sequences</taxon>
        <taxon>metagenomes</taxon>
        <taxon>organismal metagenomes</taxon>
    </lineage>
</organism>
<sequence length="299" mass="34486">MGSINHKPFVLIFFIIPAIIHANAQAEWRSQLYIEYIDKYSDIAVKQMKAYKIPASITLAQGLLESGAGKSSLARKHNNHFGIKCGGDWKGNTAQYDDDHRNECFRAYRNSMESYEDHSLFLSGRARYASLFQLKITDYEGWAHGLKKAGYATAPKYAIQLIGIIENYELYKYDIEGKDVFSQKIQNPHQVYLSNDLVYVIARDRDTFESIGKEFDVSKKKLLKYNDLPQRYTLTKGDIIYLHKKKNKAQKTYTVHVVKESDSMHSISQTYGIRLKSLYKMSHKKADYVPEVGARLKLR</sequence>
<evidence type="ECO:0000256" key="1">
    <source>
        <dbReference type="ARBA" id="ARBA00022529"/>
    </source>
</evidence>
<dbReference type="GO" id="GO:0016798">
    <property type="term" value="F:hydrolase activity, acting on glycosyl bonds"/>
    <property type="evidence" value="ECO:0007669"/>
    <property type="project" value="UniProtKB-KW"/>
</dbReference>
<gene>
    <name evidence="6" type="ORF">EZS27_028687</name>
</gene>
<dbReference type="EMBL" id="SNRY01003243">
    <property type="protein sequence ID" value="KAA6321693.1"/>
    <property type="molecule type" value="Genomic_DNA"/>
</dbReference>